<dbReference type="Proteomes" id="UP000826656">
    <property type="component" value="Unassembled WGS sequence"/>
</dbReference>
<evidence type="ECO:0008006" key="3">
    <source>
        <dbReference type="Google" id="ProtNLM"/>
    </source>
</evidence>
<organism evidence="1 2">
    <name type="scientific">Solanum tuberosum</name>
    <name type="common">Potato</name>
    <dbReference type="NCBI Taxonomy" id="4113"/>
    <lineage>
        <taxon>Eukaryota</taxon>
        <taxon>Viridiplantae</taxon>
        <taxon>Streptophyta</taxon>
        <taxon>Embryophyta</taxon>
        <taxon>Tracheophyta</taxon>
        <taxon>Spermatophyta</taxon>
        <taxon>Magnoliopsida</taxon>
        <taxon>eudicotyledons</taxon>
        <taxon>Gunneridae</taxon>
        <taxon>Pentapetalae</taxon>
        <taxon>asterids</taxon>
        <taxon>lamiids</taxon>
        <taxon>Solanales</taxon>
        <taxon>Solanaceae</taxon>
        <taxon>Solanoideae</taxon>
        <taxon>Solaneae</taxon>
        <taxon>Solanum</taxon>
    </lineage>
</organism>
<evidence type="ECO:0000313" key="2">
    <source>
        <dbReference type="Proteomes" id="UP000826656"/>
    </source>
</evidence>
<proteinExistence type="predicted"/>
<gene>
    <name evidence="1" type="ORF">KY290_024424</name>
</gene>
<protein>
    <recommendedName>
        <fullName evidence="3">FBD domain-containing protein</fullName>
    </recommendedName>
</protein>
<name>A0ABQ7UQM6_SOLTU</name>
<accession>A0ABQ7UQM6</accession>
<sequence length="224" mass="25678">MPPKHKKRSCESVSVDIFSNLPRDVTDAILMCLPLRDTKLVLNLQEMTNVVEIKAPMLRSFDFRGSIQFIPLLAKISLIDVDYSAKSRKCDIPTFFKSFSVLKNLHLDMRCLEIRQWQEDSPALPCLEMEGLSDVMFSHLKEVKLDGFLVTECGMQLIKLLLGKSPVLVRMLINTYTDDDEPEPRQLSESPSETNSFRAVVNAFWRASPKAEVVFEIVYGTYYY</sequence>
<comment type="caution">
    <text evidence="1">The sequence shown here is derived from an EMBL/GenBank/DDBJ whole genome shotgun (WGS) entry which is preliminary data.</text>
</comment>
<dbReference type="EMBL" id="JAIVGD010000018">
    <property type="protein sequence ID" value="KAH0754154.1"/>
    <property type="molecule type" value="Genomic_DNA"/>
</dbReference>
<evidence type="ECO:0000313" key="1">
    <source>
        <dbReference type="EMBL" id="KAH0754154.1"/>
    </source>
</evidence>
<reference evidence="1 2" key="1">
    <citation type="journal article" date="2021" name="bioRxiv">
        <title>Chromosome-scale and haplotype-resolved genome assembly of a tetraploid potato cultivar.</title>
        <authorList>
            <person name="Sun H."/>
            <person name="Jiao W.-B."/>
            <person name="Krause K."/>
            <person name="Campoy J.A."/>
            <person name="Goel M."/>
            <person name="Folz-Donahue K."/>
            <person name="Kukat C."/>
            <person name="Huettel B."/>
            <person name="Schneeberger K."/>
        </authorList>
    </citation>
    <scope>NUCLEOTIDE SEQUENCE [LARGE SCALE GENOMIC DNA]</scope>
    <source>
        <strain evidence="1">SolTubOtavaFocal</strain>
        <tissue evidence="1">Leaves</tissue>
    </source>
</reference>
<keyword evidence="2" id="KW-1185">Reference proteome</keyword>